<reference evidence="1 2" key="1">
    <citation type="submission" date="2019-09" db="EMBL/GenBank/DDBJ databases">
        <authorList>
            <person name="Leyn A S."/>
        </authorList>
    </citation>
    <scope>NUCLEOTIDE SEQUENCE [LARGE SCALE GENOMIC DNA]</scope>
    <source>
        <strain evidence="1">AA231_1</strain>
    </source>
</reference>
<gene>
    <name evidence="1" type="ORF">AA23TX_02716</name>
</gene>
<evidence type="ECO:0000313" key="2">
    <source>
        <dbReference type="Proteomes" id="UP000399805"/>
    </source>
</evidence>
<dbReference type="AlphaFoldDB" id="A0A6I8LPP2"/>
<organism evidence="1 2">
    <name type="scientific">Amycolatopsis camponoti</name>
    <dbReference type="NCBI Taxonomy" id="2606593"/>
    <lineage>
        <taxon>Bacteria</taxon>
        <taxon>Bacillati</taxon>
        <taxon>Actinomycetota</taxon>
        <taxon>Actinomycetes</taxon>
        <taxon>Pseudonocardiales</taxon>
        <taxon>Pseudonocardiaceae</taxon>
        <taxon>Amycolatopsis</taxon>
    </lineage>
</organism>
<dbReference type="RefSeq" id="WP_155542822.1">
    <property type="nucleotide sequence ID" value="NZ_CABVGP010000001.1"/>
</dbReference>
<keyword evidence="2" id="KW-1185">Reference proteome</keyword>
<dbReference type="EMBL" id="CABVGP010000001">
    <property type="protein sequence ID" value="VVJ17695.1"/>
    <property type="molecule type" value="Genomic_DNA"/>
</dbReference>
<protein>
    <submittedName>
        <fullName evidence="1">Uncharacterized protein</fullName>
    </submittedName>
</protein>
<evidence type="ECO:0000313" key="1">
    <source>
        <dbReference type="EMBL" id="VVJ17695.1"/>
    </source>
</evidence>
<sequence>MAEAEGVHPIAEFAMTTVASYRLITLHDQDNDAGVGSAEAIDRLETAIAASTGYELFIGCVQDLFPVTVRVLVRDDEPGRSAGKPRLSLECPTGRLVLGSPTGEVADFELATGPGEYDVAVTHRGRDEARRVLREALESTEPDALEQLGRHAGLEGYTISLWYRGPVEDE</sequence>
<name>A0A6I8LPP2_9PSEU</name>
<dbReference type="Proteomes" id="UP000399805">
    <property type="component" value="Unassembled WGS sequence"/>
</dbReference>
<accession>A0A6I8LPP2</accession>
<proteinExistence type="predicted"/>